<name>A0A4U0TNQ3_9PEZI</name>
<protein>
    <recommendedName>
        <fullName evidence="2">DUF6606 domain-containing protein</fullName>
    </recommendedName>
</protein>
<dbReference type="Pfam" id="PF20255">
    <property type="entry name" value="DUF6606"/>
    <property type="match status" value="1"/>
</dbReference>
<accession>A0A4U0TNQ3</accession>
<feature type="domain" description="DUF6606" evidence="2">
    <location>
        <begin position="7"/>
        <end position="66"/>
    </location>
</feature>
<dbReference type="EMBL" id="NAJP01000210">
    <property type="protein sequence ID" value="TKA23638.1"/>
    <property type="molecule type" value="Genomic_DNA"/>
</dbReference>
<dbReference type="Proteomes" id="UP000310066">
    <property type="component" value="Unassembled WGS sequence"/>
</dbReference>
<evidence type="ECO:0000256" key="1">
    <source>
        <dbReference type="SAM" id="MobiDB-lite"/>
    </source>
</evidence>
<proteinExistence type="predicted"/>
<evidence type="ECO:0000313" key="4">
    <source>
        <dbReference type="Proteomes" id="UP000310066"/>
    </source>
</evidence>
<evidence type="ECO:0000259" key="2">
    <source>
        <dbReference type="Pfam" id="PF20255"/>
    </source>
</evidence>
<sequence>MDANRSLISHVFLPPQLPQALDDLPVDFLLRRTLEALAAFKLIRPDPILAQVEQMLKNTQDIHSNGSISPSSQVLSSLTH</sequence>
<feature type="region of interest" description="Disordered" evidence="1">
    <location>
        <begin position="60"/>
        <end position="80"/>
    </location>
</feature>
<evidence type="ECO:0000313" key="3">
    <source>
        <dbReference type="EMBL" id="TKA23638.1"/>
    </source>
</evidence>
<dbReference type="AlphaFoldDB" id="A0A4U0TNQ3"/>
<reference evidence="3 4" key="1">
    <citation type="submission" date="2017-03" db="EMBL/GenBank/DDBJ databases">
        <title>Genomes of endolithic fungi from Antarctica.</title>
        <authorList>
            <person name="Coleine C."/>
            <person name="Masonjones S."/>
            <person name="Stajich J.E."/>
        </authorList>
    </citation>
    <scope>NUCLEOTIDE SEQUENCE [LARGE SCALE GENOMIC DNA]</scope>
    <source>
        <strain evidence="3 4">CCFEE 5311</strain>
    </source>
</reference>
<gene>
    <name evidence="3" type="ORF">B0A54_18069</name>
</gene>
<dbReference type="InterPro" id="IPR046541">
    <property type="entry name" value="DUF6606"/>
</dbReference>
<feature type="compositionally biased region" description="Low complexity" evidence="1">
    <location>
        <begin position="67"/>
        <end position="80"/>
    </location>
</feature>
<organism evidence="3 4">
    <name type="scientific">Friedmanniomyces endolithicus</name>
    <dbReference type="NCBI Taxonomy" id="329885"/>
    <lineage>
        <taxon>Eukaryota</taxon>
        <taxon>Fungi</taxon>
        <taxon>Dikarya</taxon>
        <taxon>Ascomycota</taxon>
        <taxon>Pezizomycotina</taxon>
        <taxon>Dothideomycetes</taxon>
        <taxon>Dothideomycetidae</taxon>
        <taxon>Mycosphaerellales</taxon>
        <taxon>Teratosphaeriaceae</taxon>
        <taxon>Friedmanniomyces</taxon>
    </lineage>
</organism>
<comment type="caution">
    <text evidence="3">The sequence shown here is derived from an EMBL/GenBank/DDBJ whole genome shotgun (WGS) entry which is preliminary data.</text>
</comment>